<dbReference type="Gene3D" id="3.40.50.10070">
    <property type="entry name" value="TolB, N-terminal domain"/>
    <property type="match status" value="1"/>
</dbReference>
<keyword evidence="2" id="KW-0802">TPR repeat</keyword>
<accession>A0A0R0AQE8</accession>
<evidence type="ECO:0000256" key="2">
    <source>
        <dbReference type="PROSITE-ProRule" id="PRU00339"/>
    </source>
</evidence>
<dbReference type="SMART" id="SM00028">
    <property type="entry name" value="TPR"/>
    <property type="match status" value="5"/>
</dbReference>
<dbReference type="Proteomes" id="UP000050836">
    <property type="component" value="Unassembled WGS sequence"/>
</dbReference>
<evidence type="ECO:0000313" key="7">
    <source>
        <dbReference type="Proteomes" id="UP000050836"/>
    </source>
</evidence>
<evidence type="ECO:0000259" key="5">
    <source>
        <dbReference type="PROSITE" id="PS51755"/>
    </source>
</evidence>
<reference evidence="6 7" key="1">
    <citation type="submission" date="2015-10" db="EMBL/GenBank/DDBJ databases">
        <title>Genome sequencing and analysis of members of genus Stenotrophomonas.</title>
        <authorList>
            <person name="Patil P.P."/>
            <person name="Midha S."/>
            <person name="Patil P.B."/>
        </authorList>
    </citation>
    <scope>NUCLEOTIDE SEQUENCE [LARGE SCALE GENOMIC DNA]</scope>
    <source>
        <strain evidence="6 7">JCM 9942</strain>
    </source>
</reference>
<dbReference type="InterPro" id="IPR001867">
    <property type="entry name" value="OmpR/PhoB-type_DNA-bd"/>
</dbReference>
<dbReference type="Gene3D" id="1.10.10.10">
    <property type="entry name" value="Winged helix-like DNA-binding domain superfamily/Winged helix DNA-binding domain"/>
    <property type="match status" value="1"/>
</dbReference>
<feature type="repeat" description="TPR" evidence="2">
    <location>
        <begin position="504"/>
        <end position="537"/>
    </location>
</feature>
<name>A0A0R0AQE8_9GAMM</name>
<dbReference type="Gene3D" id="1.25.40.10">
    <property type="entry name" value="Tetratricopeptide repeat domain"/>
    <property type="match status" value="2"/>
</dbReference>
<sequence length="736" mass="79067">MGSTGDPGNTGHATERYRFDGIVVDAVAHTLSRDGQFHSVEPKAFAVLLLLLRHADELLERDQLLDAVWGHRHVTPGVLTRAIAQLRAALDDHSHEPRYIQTQHGLGYRFIGKLLPAEEPSTATPALTGPLPPGTGPSTLAEGAAAAQSPLMLEPAPRPASRLSGGRQAANVPLPLWLRSRGMLIGTGLALLVLAAGGWWRSHTTVRQPSLAEASIAVMPFSSLSDNADDRYFADGLAVEMHDALADVPGLKVAARQLAAPANAEDDVRRIGRRLGVATLLDASVRREGGKVRISARLSDTTTGFTLWTDTYDREIHDVFALQSEIAGQVVHELLGHLPGEVPGLAQRLTPTNDVDAYDAYLRGLALLQRPVGETGNERAIANFRQALAADPHFARAQAGICRAEIARLEGVSDAVAFERARQACAQAQAMDPGLREVSLAMAEIARVSGQSARALTLYRQATDDPALRADGLVGLARTYGALGQEARALDYFQQAVAARPSDAQIYRLLGYHHWLRGELPQAIEAFVTATLLQPEDSRLWSSLGGLYLAQGDSAQAGRAFSMSLSIEPNAGALTNLGAMKFDSGEYAVAAGLFQQATVLEPDDYLHWGNLADALAASPDTAAQAQVPYRRAAQLAQRYVDVRRDDAYALALLSWYRANLGERARALQDLQRARKLGTQPAEVALWCAQTLTLLDDRQGARSCVASALKEGVPQQRIDALLSLQRFAAAGGAAHRQ</sequence>
<dbReference type="SMART" id="SM00862">
    <property type="entry name" value="Trans_reg_C"/>
    <property type="match status" value="1"/>
</dbReference>
<feature type="domain" description="OmpR/PhoB-type" evidence="5">
    <location>
        <begin position="14"/>
        <end position="112"/>
    </location>
</feature>
<dbReference type="CDD" id="cd00383">
    <property type="entry name" value="trans_reg_C"/>
    <property type="match status" value="1"/>
</dbReference>
<feature type="DNA-binding region" description="OmpR/PhoB-type" evidence="3">
    <location>
        <begin position="14"/>
        <end position="112"/>
    </location>
</feature>
<comment type="caution">
    <text evidence="6">The sequence shown here is derived from an EMBL/GenBank/DDBJ whole genome shotgun (WGS) entry which is preliminary data.</text>
</comment>
<dbReference type="PROSITE" id="PS51755">
    <property type="entry name" value="OMPR_PHOB"/>
    <property type="match status" value="1"/>
</dbReference>
<dbReference type="Pfam" id="PF00486">
    <property type="entry name" value="Trans_reg_C"/>
    <property type="match status" value="1"/>
</dbReference>
<gene>
    <name evidence="6" type="ORF">ARC78_06260</name>
</gene>
<dbReference type="PANTHER" id="PTHR12558:SF13">
    <property type="entry name" value="CELL DIVISION CYCLE PROTEIN 27 HOMOLOG"/>
    <property type="match status" value="1"/>
</dbReference>
<feature type="region of interest" description="Disordered" evidence="4">
    <location>
        <begin position="121"/>
        <end position="146"/>
    </location>
</feature>
<dbReference type="PANTHER" id="PTHR12558">
    <property type="entry name" value="CELL DIVISION CYCLE 16,23,27"/>
    <property type="match status" value="1"/>
</dbReference>
<dbReference type="InterPro" id="IPR011990">
    <property type="entry name" value="TPR-like_helical_dom_sf"/>
</dbReference>
<keyword evidence="1 3" id="KW-0238">DNA-binding</keyword>
<proteinExistence type="predicted"/>
<dbReference type="SUPFAM" id="SSF48452">
    <property type="entry name" value="TPR-like"/>
    <property type="match status" value="1"/>
</dbReference>
<feature type="repeat" description="TPR" evidence="2">
    <location>
        <begin position="538"/>
        <end position="571"/>
    </location>
</feature>
<protein>
    <recommendedName>
        <fullName evidence="5">OmpR/PhoB-type domain-containing protein</fullName>
    </recommendedName>
</protein>
<evidence type="ECO:0000313" key="6">
    <source>
        <dbReference type="EMBL" id="KRG44154.1"/>
    </source>
</evidence>
<evidence type="ECO:0000256" key="3">
    <source>
        <dbReference type="PROSITE-ProRule" id="PRU01091"/>
    </source>
</evidence>
<dbReference type="Pfam" id="PF13432">
    <property type="entry name" value="TPR_16"/>
    <property type="match status" value="2"/>
</dbReference>
<dbReference type="InterPro" id="IPR019734">
    <property type="entry name" value="TPR_rpt"/>
</dbReference>
<dbReference type="GO" id="GO:0006355">
    <property type="term" value="P:regulation of DNA-templated transcription"/>
    <property type="evidence" value="ECO:0007669"/>
    <property type="project" value="InterPro"/>
</dbReference>
<evidence type="ECO:0000256" key="1">
    <source>
        <dbReference type="ARBA" id="ARBA00023125"/>
    </source>
</evidence>
<dbReference type="InterPro" id="IPR036388">
    <property type="entry name" value="WH-like_DNA-bd_sf"/>
</dbReference>
<keyword evidence="7" id="KW-1185">Reference proteome</keyword>
<dbReference type="SUPFAM" id="SSF46894">
    <property type="entry name" value="C-terminal effector domain of the bipartite response regulators"/>
    <property type="match status" value="1"/>
</dbReference>
<feature type="repeat" description="TPR" evidence="2">
    <location>
        <begin position="470"/>
        <end position="503"/>
    </location>
</feature>
<dbReference type="GO" id="GO:0003677">
    <property type="term" value="F:DNA binding"/>
    <property type="evidence" value="ECO:0007669"/>
    <property type="project" value="UniProtKB-UniRule"/>
</dbReference>
<dbReference type="InterPro" id="IPR016032">
    <property type="entry name" value="Sig_transdc_resp-reg_C-effctor"/>
</dbReference>
<dbReference type="PROSITE" id="PS50005">
    <property type="entry name" value="TPR"/>
    <property type="match status" value="3"/>
</dbReference>
<organism evidence="6 7">
    <name type="scientific">Stenotrophomonas pictorum JCM 9942</name>
    <dbReference type="NCBI Taxonomy" id="1236960"/>
    <lineage>
        <taxon>Bacteria</taxon>
        <taxon>Pseudomonadati</taxon>
        <taxon>Pseudomonadota</taxon>
        <taxon>Gammaproteobacteria</taxon>
        <taxon>Lysobacterales</taxon>
        <taxon>Lysobacteraceae</taxon>
        <taxon>Stenotrophomonas</taxon>
    </lineage>
</organism>
<dbReference type="GO" id="GO:0000160">
    <property type="term" value="P:phosphorelay signal transduction system"/>
    <property type="evidence" value="ECO:0007669"/>
    <property type="project" value="InterPro"/>
</dbReference>
<evidence type="ECO:0000256" key="4">
    <source>
        <dbReference type="SAM" id="MobiDB-lite"/>
    </source>
</evidence>
<dbReference type="RefSeq" id="WP_057505800.1">
    <property type="nucleotide sequence ID" value="NZ_LLXS01000009.1"/>
</dbReference>
<dbReference type="AlphaFoldDB" id="A0A0R0AQE8"/>
<dbReference type="EMBL" id="LLXS01000009">
    <property type="protein sequence ID" value="KRG44154.1"/>
    <property type="molecule type" value="Genomic_DNA"/>
</dbReference>